<proteinExistence type="predicted"/>
<gene>
    <name evidence="1" type="ORF">RCOM_1055480</name>
</gene>
<protein>
    <submittedName>
        <fullName evidence="1">Uncharacterized protein</fullName>
    </submittedName>
</protein>
<evidence type="ECO:0000313" key="1">
    <source>
        <dbReference type="EMBL" id="EEF31073.1"/>
    </source>
</evidence>
<name>B9SZ82_RICCO</name>
<evidence type="ECO:0000313" key="2">
    <source>
        <dbReference type="Proteomes" id="UP000008311"/>
    </source>
</evidence>
<sequence>MQLIPMMNNVAMSRWMKLNFPCNNTGKRRKMTKLIQRKICKMQWSFRWGWVVIIFWILRLRMSIEARQKSVVVEEGVNQILTSKTELQRGRIMKVLSGHVSAKRKKGTVGDHGTDDIIEPVNKFQAS</sequence>
<dbReference type="EMBL" id="EQ974267">
    <property type="protein sequence ID" value="EEF31073.1"/>
    <property type="molecule type" value="Genomic_DNA"/>
</dbReference>
<dbReference type="Proteomes" id="UP000008311">
    <property type="component" value="Unassembled WGS sequence"/>
</dbReference>
<reference evidence="2" key="1">
    <citation type="journal article" date="2010" name="Nat. Biotechnol.">
        <title>Draft genome sequence of the oilseed species Ricinus communis.</title>
        <authorList>
            <person name="Chan A.P."/>
            <person name="Crabtree J."/>
            <person name="Zhao Q."/>
            <person name="Lorenzi H."/>
            <person name="Orvis J."/>
            <person name="Puiu D."/>
            <person name="Melake-Berhan A."/>
            <person name="Jones K.M."/>
            <person name="Redman J."/>
            <person name="Chen G."/>
            <person name="Cahoon E.B."/>
            <person name="Gedil M."/>
            <person name="Stanke M."/>
            <person name="Haas B.J."/>
            <person name="Wortman J.R."/>
            <person name="Fraser-Liggett C.M."/>
            <person name="Ravel J."/>
            <person name="Rabinowicz P.D."/>
        </authorList>
    </citation>
    <scope>NUCLEOTIDE SEQUENCE [LARGE SCALE GENOMIC DNA]</scope>
    <source>
        <strain evidence="2">cv. Hale</strain>
    </source>
</reference>
<keyword evidence="2" id="KW-1185">Reference proteome</keyword>
<organism evidence="1 2">
    <name type="scientific">Ricinus communis</name>
    <name type="common">Castor bean</name>
    <dbReference type="NCBI Taxonomy" id="3988"/>
    <lineage>
        <taxon>Eukaryota</taxon>
        <taxon>Viridiplantae</taxon>
        <taxon>Streptophyta</taxon>
        <taxon>Embryophyta</taxon>
        <taxon>Tracheophyta</taxon>
        <taxon>Spermatophyta</taxon>
        <taxon>Magnoliopsida</taxon>
        <taxon>eudicotyledons</taxon>
        <taxon>Gunneridae</taxon>
        <taxon>Pentapetalae</taxon>
        <taxon>rosids</taxon>
        <taxon>fabids</taxon>
        <taxon>Malpighiales</taxon>
        <taxon>Euphorbiaceae</taxon>
        <taxon>Acalyphoideae</taxon>
        <taxon>Acalypheae</taxon>
        <taxon>Ricinus</taxon>
    </lineage>
</organism>
<dbReference type="InParanoid" id="B9SZ82"/>
<accession>B9SZ82</accession>
<dbReference type="AlphaFoldDB" id="B9SZ82"/>